<reference evidence="2 3" key="1">
    <citation type="journal article" date="2024" name="Nat. Commun.">
        <title>Phylogenomics reveals the evolutionary origins of lichenization in chlorophyte algae.</title>
        <authorList>
            <person name="Puginier C."/>
            <person name="Libourel C."/>
            <person name="Otte J."/>
            <person name="Skaloud P."/>
            <person name="Haon M."/>
            <person name="Grisel S."/>
            <person name="Petersen M."/>
            <person name="Berrin J.G."/>
            <person name="Delaux P.M."/>
            <person name="Dal Grande F."/>
            <person name="Keller J."/>
        </authorList>
    </citation>
    <scope>NUCLEOTIDE SEQUENCE [LARGE SCALE GENOMIC DNA]</scope>
    <source>
        <strain evidence="2 3">SAG 2145</strain>
    </source>
</reference>
<name>A0AAW1RRB8_9CHLO</name>
<keyword evidence="3" id="KW-1185">Reference proteome</keyword>
<accession>A0AAW1RRB8</accession>
<feature type="compositionally biased region" description="Basic residues" evidence="1">
    <location>
        <begin position="405"/>
        <end position="415"/>
    </location>
</feature>
<sequence>MFCRRPEYEGQKRNIRRQPGLLQVTFWRLDTPCPQYRNDCQLWRWIANLTVKRLDFHYELAGPAGDGLQMATACWSCNQTNEELLASLLHQEISPGVTYQHVLDAAQAATISEEWISVTSRVLASGLDDPDLAYLVANSYNQAVYQIEQLLGHHRLASCAAKELKAFALSYLLPISRVGASAGYAAQSHASSDGQPTEALLRTRFAEMEGVIEQALQALHANVTHMQTLAAAMDQAAQHGHPKSLAAAVAFVEADRAWTQQQTANKQQSKTDSAKAPTEGQGTGSPILKEDQGVALVGAAGDQPMQYFTSRGEVVDPADIVFSVKSNLEQINQTILSAAAAHKSMGRLEVLVWQAAAGQAENEQAEASAEDAAEKFESDLRRSAAAAAALLQEDAAEKAAENKRLAKAAKRRQSCKKTPPPTPCAAANDEINQQPPAGVRPGTAGLPAGSLCLATPATRDSVELLKNSTVSDAGAMPESTFQGFGTGNFDWCPYGKGAPTAAGGQIEAQAIKMSDEVMACQQRFSGTSAIVPVCS</sequence>
<proteinExistence type="predicted"/>
<dbReference type="AlphaFoldDB" id="A0AAW1RRB8"/>
<feature type="compositionally biased region" description="Polar residues" evidence="1">
    <location>
        <begin position="260"/>
        <end position="271"/>
    </location>
</feature>
<dbReference type="EMBL" id="JALJOS010000007">
    <property type="protein sequence ID" value="KAK9836715.1"/>
    <property type="molecule type" value="Genomic_DNA"/>
</dbReference>
<evidence type="ECO:0000313" key="3">
    <source>
        <dbReference type="Proteomes" id="UP001438707"/>
    </source>
</evidence>
<evidence type="ECO:0000256" key="1">
    <source>
        <dbReference type="SAM" id="MobiDB-lite"/>
    </source>
</evidence>
<organism evidence="2 3">
    <name type="scientific">Apatococcus lobatus</name>
    <dbReference type="NCBI Taxonomy" id="904363"/>
    <lineage>
        <taxon>Eukaryota</taxon>
        <taxon>Viridiplantae</taxon>
        <taxon>Chlorophyta</taxon>
        <taxon>core chlorophytes</taxon>
        <taxon>Trebouxiophyceae</taxon>
        <taxon>Chlorellales</taxon>
        <taxon>Chlorellaceae</taxon>
        <taxon>Apatococcus</taxon>
    </lineage>
</organism>
<feature type="region of interest" description="Disordered" evidence="1">
    <location>
        <begin position="402"/>
        <end position="443"/>
    </location>
</feature>
<feature type="region of interest" description="Disordered" evidence="1">
    <location>
        <begin position="260"/>
        <end position="287"/>
    </location>
</feature>
<evidence type="ECO:0000313" key="2">
    <source>
        <dbReference type="EMBL" id="KAK9836715.1"/>
    </source>
</evidence>
<gene>
    <name evidence="2" type="ORF">WJX74_006562</name>
</gene>
<dbReference type="Proteomes" id="UP001438707">
    <property type="component" value="Unassembled WGS sequence"/>
</dbReference>
<protein>
    <submittedName>
        <fullName evidence="2">Uncharacterized protein</fullName>
    </submittedName>
</protein>
<comment type="caution">
    <text evidence="2">The sequence shown here is derived from an EMBL/GenBank/DDBJ whole genome shotgun (WGS) entry which is preliminary data.</text>
</comment>